<evidence type="ECO:0000313" key="3">
    <source>
        <dbReference type="Proteomes" id="UP000503447"/>
    </source>
</evidence>
<dbReference type="Proteomes" id="UP000503447">
    <property type="component" value="Chromosome"/>
</dbReference>
<organism evidence="2 3">
    <name type="scientific">Frigoriglobus tundricola</name>
    <dbReference type="NCBI Taxonomy" id="2774151"/>
    <lineage>
        <taxon>Bacteria</taxon>
        <taxon>Pseudomonadati</taxon>
        <taxon>Planctomycetota</taxon>
        <taxon>Planctomycetia</taxon>
        <taxon>Gemmatales</taxon>
        <taxon>Gemmataceae</taxon>
        <taxon>Frigoriglobus</taxon>
    </lineage>
</organism>
<proteinExistence type="predicted"/>
<dbReference type="AlphaFoldDB" id="A0A6M5YXT8"/>
<dbReference type="RefSeq" id="WP_171473084.1">
    <property type="nucleotide sequence ID" value="NZ_CP053452.2"/>
</dbReference>
<dbReference type="InterPro" id="IPR011047">
    <property type="entry name" value="Quinoprotein_ADH-like_sf"/>
</dbReference>
<gene>
    <name evidence="2" type="ORF">FTUN_5350</name>
</gene>
<name>A0A6M5YXT8_9BACT</name>
<keyword evidence="3" id="KW-1185">Reference proteome</keyword>
<evidence type="ECO:0000313" key="2">
    <source>
        <dbReference type="EMBL" id="QJW97772.1"/>
    </source>
</evidence>
<evidence type="ECO:0000259" key="1">
    <source>
        <dbReference type="Pfam" id="PF13360"/>
    </source>
</evidence>
<dbReference type="EMBL" id="CP053452">
    <property type="protein sequence ID" value="QJW97772.1"/>
    <property type="molecule type" value="Genomic_DNA"/>
</dbReference>
<dbReference type="Gene3D" id="2.130.10.10">
    <property type="entry name" value="YVTN repeat-like/Quinoprotein amine dehydrogenase"/>
    <property type="match status" value="1"/>
</dbReference>
<dbReference type="Pfam" id="PF13360">
    <property type="entry name" value="PQQ_2"/>
    <property type="match status" value="1"/>
</dbReference>
<dbReference type="SUPFAM" id="SSF50998">
    <property type="entry name" value="Quinoprotein alcohol dehydrogenase-like"/>
    <property type="match status" value="1"/>
</dbReference>
<feature type="domain" description="Pyrrolo-quinoline quinone repeat" evidence="1">
    <location>
        <begin position="32"/>
        <end position="121"/>
    </location>
</feature>
<dbReference type="KEGG" id="ftj:FTUN_5350"/>
<accession>A0A6M5YXT8</accession>
<dbReference type="InterPro" id="IPR015943">
    <property type="entry name" value="WD40/YVTN_repeat-like_dom_sf"/>
</dbReference>
<protein>
    <recommendedName>
        <fullName evidence="1">Pyrrolo-quinoline quinone repeat domain-containing protein</fullName>
    </recommendedName>
</protein>
<reference evidence="3" key="1">
    <citation type="submission" date="2020-05" db="EMBL/GenBank/DDBJ databases">
        <title>Frigoriglobus tundricola gen. nov., sp. nov., a psychrotolerant cellulolytic planctomycete of the family Gemmataceae with two divergent copies of 16S rRNA gene.</title>
        <authorList>
            <person name="Kulichevskaya I.S."/>
            <person name="Ivanova A.A."/>
            <person name="Naumoff D.G."/>
            <person name="Beletsky A.V."/>
            <person name="Rijpstra W.I.C."/>
            <person name="Sinninghe Damste J.S."/>
            <person name="Mardanov A.V."/>
            <person name="Ravin N.V."/>
            <person name="Dedysh S.N."/>
        </authorList>
    </citation>
    <scope>NUCLEOTIDE SEQUENCE [LARGE SCALE GENOMIC DNA]</scope>
    <source>
        <strain evidence="3">PL17</strain>
    </source>
</reference>
<sequence>MRWAYEVDRDDGLSGEPPQARAWGDVLLVAVRRNTGVEIERLGPADGKRVWSDEPVFADADRVDLRAADTDADRVYVPAANKLLALALGTGKTLWEADLPDARGTCGWVVRAGKTCVIAYPVEALPAEPPGAVWARLVRAFRAEPFVWRLPGLAATLYDAWVVRAVPVLLFDPESGKRLARIDIPARGPSVAAWFDADTAVVATGDRVVWLK</sequence>
<dbReference type="InterPro" id="IPR002372">
    <property type="entry name" value="PQQ_rpt_dom"/>
</dbReference>